<dbReference type="AlphaFoldDB" id="A0A0K2VVK1"/>
<protein>
    <submittedName>
        <fullName evidence="1">Uncharacterized protein</fullName>
    </submittedName>
</protein>
<dbReference type="EMBL" id="CCND01000011">
    <property type="protein sequence ID" value="CDX55048.1"/>
    <property type="molecule type" value="Genomic_DNA"/>
</dbReference>
<organism evidence="1 2">
    <name type="scientific">Mesorhizobium plurifarium</name>
    <dbReference type="NCBI Taxonomy" id="69974"/>
    <lineage>
        <taxon>Bacteria</taxon>
        <taxon>Pseudomonadati</taxon>
        <taxon>Pseudomonadota</taxon>
        <taxon>Alphaproteobacteria</taxon>
        <taxon>Hyphomicrobiales</taxon>
        <taxon>Phyllobacteriaceae</taxon>
        <taxon>Mesorhizobium</taxon>
    </lineage>
</organism>
<accession>A0A0K2VVK1</accession>
<gene>
    <name evidence="1" type="ORF">MPL1032_190389</name>
</gene>
<proteinExistence type="predicted"/>
<reference evidence="2" key="1">
    <citation type="submission" date="2014-08" db="EMBL/GenBank/DDBJ databases">
        <authorList>
            <person name="Edwards T."/>
        </authorList>
    </citation>
    <scope>NUCLEOTIDE SEQUENCE [LARGE SCALE GENOMIC DNA]</scope>
</reference>
<name>A0A0K2VVK1_MESPL</name>
<evidence type="ECO:0000313" key="1">
    <source>
        <dbReference type="EMBL" id="CDX55048.1"/>
    </source>
</evidence>
<dbReference type="Proteomes" id="UP000182888">
    <property type="component" value="Unassembled WGS sequence"/>
</dbReference>
<sequence length="61" mass="7292">MSVSLSFQERVDSAFHQNRFCDSFRQYAYQKIIFCTLFEQHHLLNDRNALLRRLSKINALA</sequence>
<evidence type="ECO:0000313" key="2">
    <source>
        <dbReference type="Proteomes" id="UP000182888"/>
    </source>
</evidence>